<dbReference type="SUPFAM" id="SSF51430">
    <property type="entry name" value="NAD(P)-linked oxidoreductase"/>
    <property type="match status" value="1"/>
</dbReference>
<dbReference type="GO" id="GO:0005737">
    <property type="term" value="C:cytoplasm"/>
    <property type="evidence" value="ECO:0007669"/>
    <property type="project" value="TreeGrafter"/>
</dbReference>
<sequence length="343" mass="37045">MSTVATAQLGGTASHVTVAKVSHGLMMMTWRAVPISDEEAFETIKAGIDALPSGVKMSLNSGAFYANDASTANLEMLSRFYTKYPEYAERTFLSVKGANRPGVTEFQVDCSPENLRRSVDEVLHVLGGTKKLDLFQPARIDPKYSVEEIVGTLAQLVREGKFDHIGLSECAAHTLRRGNAVYPVSVVEIEVSPTSFEDETKRVLATAEELGIAVAGYSPLGRGLLLGTITKFADLHPNDMRVKYTRFQEENLSHNVVIARAIAKIAARKGCSAAQLCIGWVGSLGEKVIPLPGASSKSRVLENLAGGNVVLTDEEKEEITRIVNEHPVKGGRYGATIDVALWG</sequence>
<dbReference type="InterPro" id="IPR036812">
    <property type="entry name" value="NAD(P)_OxRdtase_dom_sf"/>
</dbReference>
<dbReference type="PANTHER" id="PTHR43625:SF78">
    <property type="entry name" value="PYRIDOXAL REDUCTASE-RELATED"/>
    <property type="match status" value="1"/>
</dbReference>
<dbReference type="InterPro" id="IPR050791">
    <property type="entry name" value="Aldo-Keto_reductase"/>
</dbReference>
<dbReference type="OrthoDB" id="37537at2759"/>
<accession>A0A1Y2ITN9</accession>
<evidence type="ECO:0000313" key="3">
    <source>
        <dbReference type="EMBL" id="OSD04004.1"/>
    </source>
</evidence>
<name>A0A1Y2ITN9_TRAC3</name>
<dbReference type="InterPro" id="IPR023210">
    <property type="entry name" value="NADP_OxRdtase_dom"/>
</dbReference>
<organism evidence="3 4">
    <name type="scientific">Trametes coccinea (strain BRFM310)</name>
    <name type="common">Pycnoporus coccineus</name>
    <dbReference type="NCBI Taxonomy" id="1353009"/>
    <lineage>
        <taxon>Eukaryota</taxon>
        <taxon>Fungi</taxon>
        <taxon>Dikarya</taxon>
        <taxon>Basidiomycota</taxon>
        <taxon>Agaricomycotina</taxon>
        <taxon>Agaricomycetes</taxon>
        <taxon>Polyporales</taxon>
        <taxon>Polyporaceae</taxon>
        <taxon>Trametes</taxon>
    </lineage>
</organism>
<protein>
    <submittedName>
        <fullName evidence="3">Aldo/keto reductase</fullName>
    </submittedName>
</protein>
<dbReference type="GO" id="GO:0016491">
    <property type="term" value="F:oxidoreductase activity"/>
    <property type="evidence" value="ECO:0007669"/>
    <property type="project" value="UniProtKB-KW"/>
</dbReference>
<feature type="domain" description="NADP-dependent oxidoreductase" evidence="2">
    <location>
        <begin position="22"/>
        <end position="322"/>
    </location>
</feature>
<keyword evidence="1" id="KW-0560">Oxidoreductase</keyword>
<gene>
    <name evidence="3" type="ORF">PYCCODRAFT_1466450</name>
</gene>
<evidence type="ECO:0000313" key="4">
    <source>
        <dbReference type="Proteomes" id="UP000193067"/>
    </source>
</evidence>
<dbReference type="STRING" id="1353009.A0A1Y2ITN9"/>
<dbReference type="CDD" id="cd19077">
    <property type="entry name" value="AKR_AKR8A1-2"/>
    <property type="match status" value="1"/>
</dbReference>
<reference evidence="3 4" key="1">
    <citation type="journal article" date="2015" name="Biotechnol. Biofuels">
        <title>Enhanced degradation of softwood versus hardwood by the white-rot fungus Pycnoporus coccineus.</title>
        <authorList>
            <person name="Couturier M."/>
            <person name="Navarro D."/>
            <person name="Chevret D."/>
            <person name="Henrissat B."/>
            <person name="Piumi F."/>
            <person name="Ruiz-Duenas F.J."/>
            <person name="Martinez A.T."/>
            <person name="Grigoriev I.V."/>
            <person name="Riley R."/>
            <person name="Lipzen A."/>
            <person name="Berrin J.G."/>
            <person name="Master E.R."/>
            <person name="Rosso M.N."/>
        </authorList>
    </citation>
    <scope>NUCLEOTIDE SEQUENCE [LARGE SCALE GENOMIC DNA]</scope>
    <source>
        <strain evidence="3 4">BRFM310</strain>
    </source>
</reference>
<proteinExistence type="predicted"/>
<keyword evidence="4" id="KW-1185">Reference proteome</keyword>
<dbReference type="Gene3D" id="3.20.20.100">
    <property type="entry name" value="NADP-dependent oxidoreductase domain"/>
    <property type="match status" value="1"/>
</dbReference>
<dbReference type="PANTHER" id="PTHR43625">
    <property type="entry name" value="AFLATOXIN B1 ALDEHYDE REDUCTASE"/>
    <property type="match status" value="1"/>
</dbReference>
<dbReference type="Pfam" id="PF00248">
    <property type="entry name" value="Aldo_ket_red"/>
    <property type="match status" value="1"/>
</dbReference>
<dbReference type="AlphaFoldDB" id="A0A1Y2ITN9"/>
<evidence type="ECO:0000256" key="1">
    <source>
        <dbReference type="ARBA" id="ARBA00023002"/>
    </source>
</evidence>
<dbReference type="EMBL" id="KZ084098">
    <property type="protein sequence ID" value="OSD04004.1"/>
    <property type="molecule type" value="Genomic_DNA"/>
</dbReference>
<dbReference type="Proteomes" id="UP000193067">
    <property type="component" value="Unassembled WGS sequence"/>
</dbReference>
<evidence type="ECO:0000259" key="2">
    <source>
        <dbReference type="Pfam" id="PF00248"/>
    </source>
</evidence>